<dbReference type="InterPro" id="IPR043502">
    <property type="entry name" value="DNA/RNA_pol_sf"/>
</dbReference>
<dbReference type="PANTHER" id="PTHR37984">
    <property type="entry name" value="PROTEIN CBG26694"/>
    <property type="match status" value="1"/>
</dbReference>
<evidence type="ECO:0000256" key="3">
    <source>
        <dbReference type="ARBA" id="ARBA00039658"/>
    </source>
</evidence>
<dbReference type="EMBL" id="JAINUF010000025">
    <property type="protein sequence ID" value="KAJ8332536.1"/>
    <property type="molecule type" value="Genomic_DNA"/>
</dbReference>
<dbReference type="FunFam" id="1.10.340.70:FF:000003">
    <property type="entry name" value="Protein CBG25708"/>
    <property type="match status" value="1"/>
</dbReference>
<dbReference type="OrthoDB" id="775972at2759"/>
<protein>
    <recommendedName>
        <fullName evidence="3">Gypsy retrotransposon integrase-like protein 1</fullName>
        <ecNumber evidence="2">3.1.26.4</ecNumber>
    </recommendedName>
</protein>
<dbReference type="CDD" id="cd09274">
    <property type="entry name" value="RNase_HI_RT_Ty3"/>
    <property type="match status" value="1"/>
</dbReference>
<evidence type="ECO:0000256" key="1">
    <source>
        <dbReference type="ARBA" id="ARBA00010879"/>
    </source>
</evidence>
<comment type="caution">
    <text evidence="7">The sequence shown here is derived from an EMBL/GenBank/DDBJ whole genome shotgun (WGS) entry which is preliminary data.</text>
</comment>
<proteinExistence type="inferred from homology"/>
<dbReference type="GO" id="GO:0004523">
    <property type="term" value="F:RNA-DNA hybrid ribonuclease activity"/>
    <property type="evidence" value="ECO:0007669"/>
    <property type="project" value="UniProtKB-EC"/>
</dbReference>
<organism evidence="7 8">
    <name type="scientific">Synaphobranchus kaupii</name>
    <name type="common">Kaup's arrowtooth eel</name>
    <dbReference type="NCBI Taxonomy" id="118154"/>
    <lineage>
        <taxon>Eukaryota</taxon>
        <taxon>Metazoa</taxon>
        <taxon>Chordata</taxon>
        <taxon>Craniata</taxon>
        <taxon>Vertebrata</taxon>
        <taxon>Euteleostomi</taxon>
        <taxon>Actinopterygii</taxon>
        <taxon>Neopterygii</taxon>
        <taxon>Teleostei</taxon>
        <taxon>Anguilliformes</taxon>
        <taxon>Synaphobranchidae</taxon>
        <taxon>Synaphobranchus</taxon>
    </lineage>
</organism>
<evidence type="ECO:0000259" key="6">
    <source>
        <dbReference type="Pfam" id="PF17921"/>
    </source>
</evidence>
<dbReference type="Proteomes" id="UP001152622">
    <property type="component" value="Unassembled WGS sequence"/>
</dbReference>
<evidence type="ECO:0000259" key="5">
    <source>
        <dbReference type="Pfam" id="PF17919"/>
    </source>
</evidence>
<dbReference type="InterPro" id="IPR041588">
    <property type="entry name" value="Integrase_H2C2"/>
</dbReference>
<feature type="domain" description="Reverse transcriptase/retrotransposon-derived protein RNase H-like" evidence="5">
    <location>
        <begin position="309"/>
        <end position="392"/>
    </location>
</feature>
<dbReference type="Gene3D" id="3.30.70.270">
    <property type="match status" value="2"/>
</dbReference>
<dbReference type="FunFam" id="3.30.70.270:FF:000026">
    <property type="entry name" value="Transposon Ty3-G Gag-Pol polyprotein"/>
    <property type="match status" value="1"/>
</dbReference>
<accession>A0A9Q1IAH7</accession>
<dbReference type="CDD" id="cd01647">
    <property type="entry name" value="RT_LTR"/>
    <property type="match status" value="1"/>
</dbReference>
<dbReference type="SUPFAM" id="SSF56672">
    <property type="entry name" value="DNA/RNA polymerases"/>
    <property type="match status" value="1"/>
</dbReference>
<dbReference type="Pfam" id="PF17921">
    <property type="entry name" value="Integrase_H2C2"/>
    <property type="match status" value="1"/>
</dbReference>
<evidence type="ECO:0000313" key="8">
    <source>
        <dbReference type="Proteomes" id="UP001152622"/>
    </source>
</evidence>
<dbReference type="PANTHER" id="PTHR37984:SF15">
    <property type="entry name" value="INTEGRASE CATALYTIC DOMAIN-CONTAINING PROTEIN"/>
    <property type="match status" value="1"/>
</dbReference>
<feature type="domain" description="Integrase zinc-binding" evidence="6">
    <location>
        <begin position="525"/>
        <end position="575"/>
    </location>
</feature>
<comment type="similarity">
    <text evidence="1">Belongs to the beta type-B retroviral polymerase family. HERV class-II K(HML-2) pol subfamily.</text>
</comment>
<dbReference type="InterPro" id="IPR043128">
    <property type="entry name" value="Rev_trsase/Diguanyl_cyclase"/>
</dbReference>
<dbReference type="AlphaFoldDB" id="A0A9Q1IAH7"/>
<feature type="domain" description="Reverse transcriptase" evidence="4">
    <location>
        <begin position="97"/>
        <end position="182"/>
    </location>
</feature>
<dbReference type="InterPro" id="IPR050951">
    <property type="entry name" value="Retrovirus_Pol_polyprotein"/>
</dbReference>
<evidence type="ECO:0000313" key="7">
    <source>
        <dbReference type="EMBL" id="KAJ8332536.1"/>
    </source>
</evidence>
<dbReference type="InterPro" id="IPR000477">
    <property type="entry name" value="RT_dom"/>
</dbReference>
<reference evidence="7" key="1">
    <citation type="journal article" date="2023" name="Science">
        <title>Genome structures resolve the early diversification of teleost fishes.</title>
        <authorList>
            <person name="Parey E."/>
            <person name="Louis A."/>
            <person name="Montfort J."/>
            <person name="Bouchez O."/>
            <person name="Roques C."/>
            <person name="Iampietro C."/>
            <person name="Lluch J."/>
            <person name="Castinel A."/>
            <person name="Donnadieu C."/>
            <person name="Desvignes T."/>
            <person name="Floi Bucao C."/>
            <person name="Jouanno E."/>
            <person name="Wen M."/>
            <person name="Mejri S."/>
            <person name="Dirks R."/>
            <person name="Jansen H."/>
            <person name="Henkel C."/>
            <person name="Chen W.J."/>
            <person name="Zahm M."/>
            <person name="Cabau C."/>
            <person name="Klopp C."/>
            <person name="Thompson A.W."/>
            <person name="Robinson-Rechavi M."/>
            <person name="Braasch I."/>
            <person name="Lecointre G."/>
            <person name="Bobe J."/>
            <person name="Postlethwait J.H."/>
            <person name="Berthelot C."/>
            <person name="Roest Crollius H."/>
            <person name="Guiguen Y."/>
        </authorList>
    </citation>
    <scope>NUCLEOTIDE SEQUENCE</scope>
    <source>
        <strain evidence="7">WJC10195</strain>
    </source>
</reference>
<dbReference type="Gene3D" id="3.10.10.10">
    <property type="entry name" value="HIV Type 1 Reverse Transcriptase, subunit A, domain 1"/>
    <property type="match status" value="1"/>
</dbReference>
<evidence type="ECO:0000259" key="4">
    <source>
        <dbReference type="Pfam" id="PF00078"/>
    </source>
</evidence>
<dbReference type="Pfam" id="PF00078">
    <property type="entry name" value="RVT_1"/>
    <property type="match status" value="1"/>
</dbReference>
<dbReference type="Pfam" id="PF17919">
    <property type="entry name" value="RT_RNaseH_2"/>
    <property type="match status" value="1"/>
</dbReference>
<dbReference type="InterPro" id="IPR041577">
    <property type="entry name" value="RT_RNaseH_2"/>
</dbReference>
<dbReference type="Gene3D" id="1.10.340.70">
    <property type="match status" value="1"/>
</dbReference>
<name>A0A9Q1IAH7_SYNKA</name>
<sequence length="633" mass="71007">MEFSFPPPSHFLALPGEPPVPWTRWYEAFETYISVLGVEDLSAARKRAMLIHCLCIEGQRIFKTLGAAADYVDCVRLLAGHFAAPKNVYFANASREQKKSGGLRVCVDLRAVNKAVIPDKYPLPTVEELTTQFYGATTFSKLDLRQGNLQVPLHPDSRNLAAFVSHAGVFRYARMPFGLSSSLVFRRLCPPSLQASPGWSYTSTTLWCTVQCLHQVLSVLAKHNLTLNEEKCVFSVAAVEFVGFRLTAEGLSPPHSNVDAVQRLPEPICPAQVASFLGMMAYYLRFLPQYSTTTAPLRELLKKDVPWVWTRACSTAVRQLKAQLTSPPVLAHFDLSSPTILTCDASNRAVGAVLSQLHRGTERPIAFASRALSPAEQKYSVGEREALTALLATSGTGHRPLRIHRWSERLQQYNFTPQFTPGRENVVADLLSRATPCPPPSQDPDHRVTEPDLIQMLHTPLQTTVSLQDLQQASEQDPVLSQLRAFIRTGWPPKVSEELAPFYRVREELSCWGDVCVARGLRTVVPSCLRARILLMAHEGHLGIVKVKQRCRDLVWWPAIDRDIEAMVRDCTACLEHLDWTRRWEHLMPLLRSKRADIRDDPDVMVINLGGNSIGTYGNTRISLMRRMKADIR</sequence>
<dbReference type="EC" id="3.1.26.4" evidence="2"/>
<keyword evidence="8" id="KW-1185">Reference proteome</keyword>
<gene>
    <name evidence="7" type="ORF">SKAU_G00423250</name>
</gene>
<evidence type="ECO:0000256" key="2">
    <source>
        <dbReference type="ARBA" id="ARBA00012180"/>
    </source>
</evidence>